<feature type="compositionally biased region" description="Basic residues" evidence="1">
    <location>
        <begin position="185"/>
        <end position="198"/>
    </location>
</feature>
<dbReference type="Proteomes" id="UP001146351">
    <property type="component" value="Unassembled WGS sequence"/>
</dbReference>
<comment type="caution">
    <text evidence="2">The sequence shown here is derived from an EMBL/GenBank/DDBJ whole genome shotgun (WGS) entry which is preliminary data.</text>
</comment>
<dbReference type="AlphaFoldDB" id="A0A9W9LI69"/>
<evidence type="ECO:0000313" key="2">
    <source>
        <dbReference type="EMBL" id="KAJ5156747.1"/>
    </source>
</evidence>
<proteinExistence type="predicted"/>
<keyword evidence="3" id="KW-1185">Reference proteome</keyword>
<evidence type="ECO:0000313" key="3">
    <source>
        <dbReference type="Proteomes" id="UP001146351"/>
    </source>
</evidence>
<reference evidence="2" key="1">
    <citation type="submission" date="2022-11" db="EMBL/GenBank/DDBJ databases">
        <authorList>
            <person name="Petersen C."/>
        </authorList>
    </citation>
    <scope>NUCLEOTIDE SEQUENCE</scope>
    <source>
        <strain evidence="2">IBT 21917</strain>
    </source>
</reference>
<protein>
    <submittedName>
        <fullName evidence="2">Uncharacterized protein</fullName>
    </submittedName>
</protein>
<reference evidence="2" key="2">
    <citation type="journal article" date="2023" name="IMA Fungus">
        <title>Comparative genomic study of the Penicillium genus elucidates a diverse pangenome and 15 lateral gene transfer events.</title>
        <authorList>
            <person name="Petersen C."/>
            <person name="Sorensen T."/>
            <person name="Nielsen M.R."/>
            <person name="Sondergaard T.E."/>
            <person name="Sorensen J.L."/>
            <person name="Fitzpatrick D.A."/>
            <person name="Frisvad J.C."/>
            <person name="Nielsen K.L."/>
        </authorList>
    </citation>
    <scope>NUCLEOTIDE SEQUENCE</scope>
    <source>
        <strain evidence="2">IBT 21917</strain>
    </source>
</reference>
<gene>
    <name evidence="2" type="ORF">N7492_009550</name>
</gene>
<feature type="region of interest" description="Disordered" evidence="1">
    <location>
        <begin position="22"/>
        <end position="43"/>
    </location>
</feature>
<sequence>MLAARPGSSQDQEAFTREQISCLEHEGIFQSPPPGAGNARKRTVSAAYSSSSSSSSSASSAPVATVIIRGVQPSTVLKFNLPLDEESVENPDDLLAFARGHISQLHAPYLADADPQAALATLGLTTEFQNAILDPRFAHILGTRDLFYWVKDTMHSRYATLLAKQELFKNNANRLIQQNPLRYRGGSRQHPRHRHRHSREQNPLRNPATSKQHPERQDQNVSLTINLPLDHFRVSAAWVAIGIEGAILPNHTILYKERSVFETPGLPYLIDSDGNVHLEYLNFRFWGTEDLWYSSDWKEDVWTCRHRATVPGKFHHLYDAGLVTGNICIELKINRMAKDDVQRAITREFLLKHENGRPAIQWVFLDQATIKKLSNALAGKIHIDVFLPVNPR</sequence>
<dbReference type="EMBL" id="JAPQKO010000006">
    <property type="protein sequence ID" value="KAJ5156747.1"/>
    <property type="molecule type" value="Genomic_DNA"/>
</dbReference>
<accession>A0A9W9LI69</accession>
<feature type="compositionally biased region" description="Polar residues" evidence="1">
    <location>
        <begin position="201"/>
        <end position="211"/>
    </location>
</feature>
<dbReference type="OrthoDB" id="5429780at2759"/>
<name>A0A9W9LI69_9EURO</name>
<organism evidence="2 3">
    <name type="scientific">Penicillium capsulatum</name>
    <dbReference type="NCBI Taxonomy" id="69766"/>
    <lineage>
        <taxon>Eukaryota</taxon>
        <taxon>Fungi</taxon>
        <taxon>Dikarya</taxon>
        <taxon>Ascomycota</taxon>
        <taxon>Pezizomycotina</taxon>
        <taxon>Eurotiomycetes</taxon>
        <taxon>Eurotiomycetidae</taxon>
        <taxon>Eurotiales</taxon>
        <taxon>Aspergillaceae</taxon>
        <taxon>Penicillium</taxon>
    </lineage>
</organism>
<evidence type="ECO:0000256" key="1">
    <source>
        <dbReference type="SAM" id="MobiDB-lite"/>
    </source>
</evidence>
<feature type="region of interest" description="Disordered" evidence="1">
    <location>
        <begin position="178"/>
        <end position="219"/>
    </location>
</feature>